<dbReference type="Gene3D" id="2.140.10.10">
    <property type="entry name" value="Quinoprotein alcohol dehydrogenase-like superfamily"/>
    <property type="match status" value="1"/>
</dbReference>
<proteinExistence type="predicted"/>
<dbReference type="RefSeq" id="WP_224420025.1">
    <property type="nucleotide sequence ID" value="NZ_JAGXFD010000001.1"/>
</dbReference>
<evidence type="ECO:0000313" key="5">
    <source>
        <dbReference type="Proteomes" id="UP001319883"/>
    </source>
</evidence>
<dbReference type="Pfam" id="PF01011">
    <property type="entry name" value="PQQ"/>
    <property type="match status" value="1"/>
</dbReference>
<sequence length="135" mass="14279">MLTTRFALPRLVTATALTLSVVPLTASAQEQSTAQEQTTSQDQARTGTQASDSQEQTANPDQAATAQDQASGQASNAQADESVGPPIPLVPEKPTWDSFHGQLNAQKYSPLDQITADNVGDLEKVWEIRVSGLSG</sequence>
<feature type="domain" description="Pyrrolo-quinoline quinone repeat" evidence="3">
    <location>
        <begin position="96"/>
        <end position="130"/>
    </location>
</feature>
<accession>A0ABS7WUH0</accession>
<comment type="caution">
    <text evidence="4">The sequence shown here is derived from an EMBL/GenBank/DDBJ whole genome shotgun (WGS) entry which is preliminary data.</text>
</comment>
<evidence type="ECO:0000259" key="3">
    <source>
        <dbReference type="Pfam" id="PF01011"/>
    </source>
</evidence>
<dbReference type="Proteomes" id="UP001319883">
    <property type="component" value="Unassembled WGS sequence"/>
</dbReference>
<feature type="signal peptide" evidence="2">
    <location>
        <begin position="1"/>
        <end position="28"/>
    </location>
</feature>
<keyword evidence="5" id="KW-1185">Reference proteome</keyword>
<feature type="compositionally biased region" description="Polar residues" evidence="1">
    <location>
        <begin position="45"/>
        <end position="79"/>
    </location>
</feature>
<organism evidence="4 5">
    <name type="scientific">Modicisalibacter tunisiensis</name>
    <dbReference type="NCBI Taxonomy" id="390637"/>
    <lineage>
        <taxon>Bacteria</taxon>
        <taxon>Pseudomonadati</taxon>
        <taxon>Pseudomonadota</taxon>
        <taxon>Gammaproteobacteria</taxon>
        <taxon>Oceanospirillales</taxon>
        <taxon>Halomonadaceae</taxon>
        <taxon>Modicisalibacter</taxon>
    </lineage>
</organism>
<dbReference type="SUPFAM" id="SSF50998">
    <property type="entry name" value="Quinoprotein alcohol dehydrogenase-like"/>
    <property type="match status" value="1"/>
</dbReference>
<dbReference type="EMBL" id="JAGXFD010000001">
    <property type="protein sequence ID" value="MBZ9566251.1"/>
    <property type="molecule type" value="Genomic_DNA"/>
</dbReference>
<dbReference type="InterPro" id="IPR002372">
    <property type="entry name" value="PQQ_rpt_dom"/>
</dbReference>
<protein>
    <recommendedName>
        <fullName evidence="3">Pyrrolo-quinoline quinone repeat domain-containing protein</fullName>
    </recommendedName>
</protein>
<evidence type="ECO:0000313" key="4">
    <source>
        <dbReference type="EMBL" id="MBZ9566251.1"/>
    </source>
</evidence>
<evidence type="ECO:0000256" key="1">
    <source>
        <dbReference type="SAM" id="MobiDB-lite"/>
    </source>
</evidence>
<evidence type="ECO:0000256" key="2">
    <source>
        <dbReference type="SAM" id="SignalP"/>
    </source>
</evidence>
<feature type="chain" id="PRO_5047409557" description="Pyrrolo-quinoline quinone repeat domain-containing protein" evidence="2">
    <location>
        <begin position="29"/>
        <end position="135"/>
    </location>
</feature>
<keyword evidence="2" id="KW-0732">Signal</keyword>
<reference evidence="4 5" key="1">
    <citation type="submission" date="2021-05" db="EMBL/GenBank/DDBJ databases">
        <title>Petroleum and Energy Research Collection (APPE): ex situ preservation of microbial diversity associated with the oil industry and exploitation of its biotechnological potential.</title>
        <authorList>
            <person name="Paixao C.T.M."/>
            <person name="Gomes M.B."/>
            <person name="Oliveira V.M."/>
        </authorList>
    </citation>
    <scope>NUCLEOTIDE SEQUENCE [LARGE SCALE GENOMIC DNA]</scope>
    <source>
        <strain evidence="4 5">LIT2</strain>
    </source>
</reference>
<dbReference type="InterPro" id="IPR011047">
    <property type="entry name" value="Quinoprotein_ADH-like_sf"/>
</dbReference>
<name>A0ABS7WUH0_9GAMM</name>
<feature type="compositionally biased region" description="Low complexity" evidence="1">
    <location>
        <begin position="26"/>
        <end position="44"/>
    </location>
</feature>
<feature type="region of interest" description="Disordered" evidence="1">
    <location>
        <begin position="26"/>
        <end position="101"/>
    </location>
</feature>
<gene>
    <name evidence="4" type="ORF">KGQ91_00865</name>
</gene>